<name>A0ABS1D9I5_9PROT</name>
<keyword evidence="6 7" id="KW-0472">Membrane</keyword>
<keyword evidence="5 7" id="KW-1133">Transmembrane helix</keyword>
<evidence type="ECO:0000256" key="7">
    <source>
        <dbReference type="SAM" id="Phobius"/>
    </source>
</evidence>
<evidence type="ECO:0000256" key="4">
    <source>
        <dbReference type="ARBA" id="ARBA00022692"/>
    </source>
</evidence>
<evidence type="ECO:0000313" key="10">
    <source>
        <dbReference type="Proteomes" id="UP001296873"/>
    </source>
</evidence>
<comment type="subcellular location">
    <subcellularLocation>
        <location evidence="1">Cell membrane</location>
        <topology evidence="1">Multi-pass membrane protein</topology>
    </subcellularLocation>
</comment>
<organism evidence="9 10">
    <name type="scientific">Rhodovibrio sodomensis</name>
    <dbReference type="NCBI Taxonomy" id="1088"/>
    <lineage>
        <taxon>Bacteria</taxon>
        <taxon>Pseudomonadati</taxon>
        <taxon>Pseudomonadota</taxon>
        <taxon>Alphaproteobacteria</taxon>
        <taxon>Rhodospirillales</taxon>
        <taxon>Rhodovibrionaceae</taxon>
        <taxon>Rhodovibrio</taxon>
    </lineage>
</organism>
<keyword evidence="3" id="KW-1003">Cell membrane</keyword>
<feature type="domain" description="Type II secretion system protein GspF" evidence="8">
    <location>
        <begin position="235"/>
        <end position="351"/>
    </location>
</feature>
<protein>
    <recommendedName>
        <fullName evidence="8">Type II secretion system protein GspF domain-containing protein</fullName>
    </recommendedName>
</protein>
<dbReference type="PANTHER" id="PTHR30012">
    <property type="entry name" value="GENERAL SECRETION PATHWAY PROTEIN"/>
    <property type="match status" value="1"/>
</dbReference>
<evidence type="ECO:0000313" key="9">
    <source>
        <dbReference type="EMBL" id="MBK1666899.1"/>
    </source>
</evidence>
<feature type="transmembrane region" description="Helical" evidence="7">
    <location>
        <begin position="338"/>
        <end position="359"/>
    </location>
</feature>
<feature type="transmembrane region" description="Helical" evidence="7">
    <location>
        <begin position="137"/>
        <end position="156"/>
    </location>
</feature>
<dbReference type="InterPro" id="IPR003004">
    <property type="entry name" value="GspF/PilC"/>
</dbReference>
<keyword evidence="10" id="KW-1185">Reference proteome</keyword>
<feature type="domain" description="Type II secretion system protein GspF" evidence="8">
    <location>
        <begin position="35"/>
        <end position="160"/>
    </location>
</feature>
<dbReference type="Pfam" id="PF00482">
    <property type="entry name" value="T2SSF"/>
    <property type="match status" value="2"/>
</dbReference>
<dbReference type="RefSeq" id="WP_200338957.1">
    <property type="nucleotide sequence ID" value="NZ_NRRL01000003.1"/>
</dbReference>
<comment type="similarity">
    <text evidence="2">Belongs to the GSP F family.</text>
</comment>
<evidence type="ECO:0000259" key="8">
    <source>
        <dbReference type="Pfam" id="PF00482"/>
    </source>
</evidence>
<dbReference type="InterPro" id="IPR018076">
    <property type="entry name" value="T2SS_GspF_dom"/>
</dbReference>
<accession>A0ABS1D9I5</accession>
<evidence type="ECO:0000256" key="6">
    <source>
        <dbReference type="ARBA" id="ARBA00023136"/>
    </source>
</evidence>
<feature type="transmembrane region" description="Helical" evidence="7">
    <location>
        <begin position="188"/>
        <end position="207"/>
    </location>
</feature>
<dbReference type="PANTHER" id="PTHR30012:SF0">
    <property type="entry name" value="TYPE II SECRETION SYSTEM PROTEIN F-RELATED"/>
    <property type="match status" value="1"/>
</dbReference>
<evidence type="ECO:0000256" key="5">
    <source>
        <dbReference type="ARBA" id="ARBA00022989"/>
    </source>
</evidence>
<reference evidence="9 10" key="1">
    <citation type="journal article" date="2020" name="Microorganisms">
        <title>Osmotic Adaptation and Compatible Solute Biosynthesis of Phototrophic Bacteria as Revealed from Genome Analyses.</title>
        <authorList>
            <person name="Imhoff J.F."/>
            <person name="Rahn T."/>
            <person name="Kunzel S."/>
            <person name="Keller A."/>
            <person name="Neulinger S.C."/>
        </authorList>
    </citation>
    <scope>NUCLEOTIDE SEQUENCE [LARGE SCALE GENOMIC DNA]</scope>
    <source>
        <strain evidence="9 10">DSM 9895</strain>
    </source>
</reference>
<evidence type="ECO:0000256" key="2">
    <source>
        <dbReference type="ARBA" id="ARBA00005745"/>
    </source>
</evidence>
<evidence type="ECO:0000256" key="1">
    <source>
        <dbReference type="ARBA" id="ARBA00004651"/>
    </source>
</evidence>
<dbReference type="Proteomes" id="UP001296873">
    <property type="component" value="Unassembled WGS sequence"/>
</dbReference>
<evidence type="ECO:0000256" key="3">
    <source>
        <dbReference type="ARBA" id="ARBA00022475"/>
    </source>
</evidence>
<dbReference type="EMBL" id="NRRL01000003">
    <property type="protein sequence ID" value="MBK1666899.1"/>
    <property type="molecule type" value="Genomic_DNA"/>
</dbReference>
<gene>
    <name evidence="9" type="ORF">CKO28_02435</name>
</gene>
<keyword evidence="4 7" id="KW-0812">Transmembrane</keyword>
<dbReference type="InterPro" id="IPR042094">
    <property type="entry name" value="T2SS_GspF_sf"/>
</dbReference>
<comment type="caution">
    <text evidence="9">The sequence shown here is derived from an EMBL/GenBank/DDBJ whole genome shotgun (WGS) entry which is preliminary data.</text>
</comment>
<sequence length="368" mass="41405">MSIATQAANLGVPVEEIIDLLARKSCDRKRRLKLYRQLHTYLINEVPIHKALDILHDIASDNGERPYTIDAWIIDVWREGYQRAASFSDAIRDWAPSSEHQLIMAGEKSGQLEQALADVISLAETASKQTGAVIGGLIYPSLLTVFLIGIMLMFSYEVLPQWAKLLPPERWTGTPALVWDISVFVRSYLIFVLAGLAGLLAASLWSLPRLTGPLRQRLEKLPPWNLYRRMQGGAFLLSMSAMMRADVHQRDALLQLRETASPYLRERVDAALRWVLEGYNIGDALYRSGYEFPDRQIITDLRGLAKLKGVESALERIARQWVQDGVDKVRAIMGLVKVVMIVAVGITLIIFWTGLYGIYEQGLTQIGM</sequence>
<proteinExistence type="inferred from homology"/>
<dbReference type="Gene3D" id="1.20.81.30">
    <property type="entry name" value="Type II secretion system (T2SS), domain F"/>
    <property type="match status" value="2"/>
</dbReference>